<gene>
    <name evidence="1" type="ORF">NPIL_128081</name>
</gene>
<comment type="caution">
    <text evidence="1">The sequence shown here is derived from an EMBL/GenBank/DDBJ whole genome shotgun (WGS) entry which is preliminary data.</text>
</comment>
<reference evidence="1" key="1">
    <citation type="submission" date="2020-08" db="EMBL/GenBank/DDBJ databases">
        <title>Multicomponent nature underlies the extraordinary mechanical properties of spider dragline silk.</title>
        <authorList>
            <person name="Kono N."/>
            <person name="Nakamura H."/>
            <person name="Mori M."/>
            <person name="Yoshida Y."/>
            <person name="Ohtoshi R."/>
            <person name="Malay A.D."/>
            <person name="Moran D.A.P."/>
            <person name="Tomita M."/>
            <person name="Numata K."/>
            <person name="Arakawa K."/>
        </authorList>
    </citation>
    <scope>NUCLEOTIDE SEQUENCE</scope>
</reference>
<name>A0A8X6TKS0_NEPPI</name>
<proteinExistence type="predicted"/>
<evidence type="ECO:0000313" key="1">
    <source>
        <dbReference type="EMBL" id="GFT25660.1"/>
    </source>
</evidence>
<evidence type="ECO:0000313" key="2">
    <source>
        <dbReference type="Proteomes" id="UP000887013"/>
    </source>
</evidence>
<dbReference type="Proteomes" id="UP000887013">
    <property type="component" value="Unassembled WGS sequence"/>
</dbReference>
<sequence length="66" mass="7381">MRVKPELIQHEIKQKKNVLSLLNQSKFVKKLCKSEGSFRGGINAVSFVSIDNPVDGQSRILGSILR</sequence>
<protein>
    <submittedName>
        <fullName evidence="1">Uncharacterized protein</fullName>
    </submittedName>
</protein>
<dbReference type="EMBL" id="BMAW01106693">
    <property type="protein sequence ID" value="GFT25660.1"/>
    <property type="molecule type" value="Genomic_DNA"/>
</dbReference>
<keyword evidence="2" id="KW-1185">Reference proteome</keyword>
<dbReference type="AlphaFoldDB" id="A0A8X6TKS0"/>
<accession>A0A8X6TKS0</accession>
<organism evidence="1 2">
    <name type="scientific">Nephila pilipes</name>
    <name type="common">Giant wood spider</name>
    <name type="synonym">Nephila maculata</name>
    <dbReference type="NCBI Taxonomy" id="299642"/>
    <lineage>
        <taxon>Eukaryota</taxon>
        <taxon>Metazoa</taxon>
        <taxon>Ecdysozoa</taxon>
        <taxon>Arthropoda</taxon>
        <taxon>Chelicerata</taxon>
        <taxon>Arachnida</taxon>
        <taxon>Araneae</taxon>
        <taxon>Araneomorphae</taxon>
        <taxon>Entelegynae</taxon>
        <taxon>Araneoidea</taxon>
        <taxon>Nephilidae</taxon>
        <taxon>Nephila</taxon>
    </lineage>
</organism>